<dbReference type="AlphaFoldDB" id="A0AAJ7SNK1"/>
<dbReference type="RefSeq" id="XP_032802631.1">
    <property type="nucleotide sequence ID" value="XM_032946740.1"/>
</dbReference>
<protein>
    <submittedName>
        <fullName evidence="2 3">Uncharacterized protein LOC116938963 isoform X1</fullName>
    </submittedName>
</protein>
<reference evidence="2 3" key="1">
    <citation type="submission" date="2025-04" db="UniProtKB">
        <authorList>
            <consortium name="RefSeq"/>
        </authorList>
    </citation>
    <scope>IDENTIFICATION</scope>
    <source>
        <tissue evidence="2 3">Sperm</tissue>
    </source>
</reference>
<dbReference type="PANTHER" id="PTHR21037:SF2">
    <property type="entry name" value="SIMILAR TO NOVEL PROTEIN"/>
    <property type="match status" value="1"/>
</dbReference>
<sequence length="132" mass="14367">MRLLAVVMSRVRCCGRPIGIEHAAKAVEPAEKVTEVKSKDKNIAAAIEGNNLTMEEKKILGNHTEACLAGKDTYVDPVSGYSVFTSRSHLLRGKCCGLACRHGCGYPHVDTGTRPHTLKRRLPCRPSAPLSR</sequence>
<dbReference type="PANTHER" id="PTHR21037">
    <property type="entry name" value="39S RIBOSOMAL PROTEIN L14, MITOCHONDRIAL"/>
    <property type="match status" value="1"/>
</dbReference>
<name>A0AAJ7SNK1_PETMA</name>
<evidence type="ECO:0000313" key="2">
    <source>
        <dbReference type="RefSeq" id="XP_032802630.1"/>
    </source>
</evidence>
<keyword evidence="1" id="KW-1185">Reference proteome</keyword>
<evidence type="ECO:0000313" key="1">
    <source>
        <dbReference type="Proteomes" id="UP001318040"/>
    </source>
</evidence>
<dbReference type="InterPro" id="IPR040807">
    <property type="entry name" value="DUF5522"/>
</dbReference>
<dbReference type="Pfam" id="PF17653">
    <property type="entry name" value="DUF5522"/>
    <property type="match status" value="1"/>
</dbReference>
<dbReference type="KEGG" id="pmrn:116938963"/>
<dbReference type="Proteomes" id="UP001318040">
    <property type="component" value="Chromosome 5"/>
</dbReference>
<dbReference type="RefSeq" id="XP_032802630.1">
    <property type="nucleotide sequence ID" value="XM_032946739.1"/>
</dbReference>
<evidence type="ECO:0000313" key="3">
    <source>
        <dbReference type="RefSeq" id="XP_032802631.1"/>
    </source>
</evidence>
<proteinExistence type="predicted"/>
<accession>A0AAJ7SNK1</accession>
<gene>
    <name evidence="2 3" type="primary">LOC116938963</name>
</gene>
<organism evidence="1 2">
    <name type="scientific">Petromyzon marinus</name>
    <name type="common">Sea lamprey</name>
    <dbReference type="NCBI Taxonomy" id="7757"/>
    <lineage>
        <taxon>Eukaryota</taxon>
        <taxon>Metazoa</taxon>
        <taxon>Chordata</taxon>
        <taxon>Craniata</taxon>
        <taxon>Vertebrata</taxon>
        <taxon>Cyclostomata</taxon>
        <taxon>Hyperoartia</taxon>
        <taxon>Petromyzontiformes</taxon>
        <taxon>Petromyzontidae</taxon>
        <taxon>Petromyzon</taxon>
    </lineage>
</organism>